<dbReference type="InterPro" id="IPR048862">
    <property type="entry name" value="SPOCS_spoVID_N"/>
</dbReference>
<dbReference type="InterPro" id="IPR018392">
    <property type="entry name" value="LysM"/>
</dbReference>
<accession>A0A2S7N300</accession>
<dbReference type="RefSeq" id="WP_104847452.1">
    <property type="nucleotide sequence ID" value="NZ_PKOZ01000001.1"/>
</dbReference>
<dbReference type="SMART" id="SM00257">
    <property type="entry name" value="LysM"/>
    <property type="match status" value="1"/>
</dbReference>
<dbReference type="AlphaFoldDB" id="A0A2S7N300"/>
<dbReference type="CDD" id="cd00118">
    <property type="entry name" value="LysM"/>
    <property type="match status" value="1"/>
</dbReference>
<dbReference type="SUPFAM" id="SSF54106">
    <property type="entry name" value="LysM domain"/>
    <property type="match status" value="1"/>
</dbReference>
<reference evidence="3 4" key="1">
    <citation type="submission" date="2017-12" db="EMBL/GenBank/DDBJ databases">
        <title>Taxonomic description and draft genome of Pradoshia cofamensis Gen. nov., sp. nov., a thermotolerant bacillale isolated from anterior gut of earthworm Eisenia fetida.</title>
        <authorList>
            <person name="Saha T."/>
            <person name="Chakraborty R."/>
        </authorList>
    </citation>
    <scope>NUCLEOTIDE SEQUENCE [LARGE SCALE GENOMIC DNA]</scope>
    <source>
        <strain evidence="3 4">EAG3</strain>
    </source>
</reference>
<protein>
    <submittedName>
        <fullName evidence="3">Stage VI sporulation protein D</fullName>
    </submittedName>
</protein>
<feature type="domain" description="LysM" evidence="2">
    <location>
        <begin position="328"/>
        <end position="372"/>
    </location>
</feature>
<keyword evidence="4" id="KW-1185">Reference proteome</keyword>
<dbReference type="OrthoDB" id="2966368at2"/>
<dbReference type="InterPro" id="IPR036779">
    <property type="entry name" value="LysM_dom_sf"/>
</dbReference>
<dbReference type="Pfam" id="PF20918">
    <property type="entry name" value="SPOCS_spoVID-N"/>
    <property type="match status" value="1"/>
</dbReference>
<dbReference type="Gene3D" id="3.10.350.10">
    <property type="entry name" value="LysM domain"/>
    <property type="match status" value="1"/>
</dbReference>
<dbReference type="Pfam" id="PF01476">
    <property type="entry name" value="LysM"/>
    <property type="match status" value="1"/>
</dbReference>
<dbReference type="PROSITE" id="PS51782">
    <property type="entry name" value="LYSM"/>
    <property type="match status" value="1"/>
</dbReference>
<organism evidence="3 4">
    <name type="scientific">Pradoshia eiseniae</name>
    <dbReference type="NCBI Taxonomy" id="2064768"/>
    <lineage>
        <taxon>Bacteria</taxon>
        <taxon>Bacillati</taxon>
        <taxon>Bacillota</taxon>
        <taxon>Bacilli</taxon>
        <taxon>Bacillales</taxon>
        <taxon>Bacillaceae</taxon>
        <taxon>Pradoshia</taxon>
    </lineage>
</organism>
<evidence type="ECO:0000313" key="4">
    <source>
        <dbReference type="Proteomes" id="UP000239663"/>
    </source>
</evidence>
<feature type="region of interest" description="Disordered" evidence="1">
    <location>
        <begin position="190"/>
        <end position="221"/>
    </location>
</feature>
<evidence type="ECO:0000259" key="2">
    <source>
        <dbReference type="PROSITE" id="PS51782"/>
    </source>
</evidence>
<gene>
    <name evidence="3" type="primary">spoVID</name>
    <name evidence="3" type="ORF">CYL18_00165</name>
</gene>
<sequence length="383" mass="43737">MSPEKTSYLRFSLEENVWFHSGQEVSELYSISLEPNVSVHEVEQYIILRGTLDLMGEYKPQEGNEPGEDELNRRYVSITDQREDTYEFQHQFPVDITVPAERVQDKNELSVGVQSFDYHLPEDGCLHLTAELWISGIQDEAIDREESEAEAIPVEAIDHRPVEEATEESPEEILVDAKAEEIPLYRSSLEVEEEEETQDGELTPFSFPSYPSVNKESSSEDNFYAEARIPPEQQMQNDEEFEEERDFLNHLPATKGSEKPSAYQSTFVPDEEVTTTPAYRTYQSEDHVRNQKAEEQRKENAASANKESKSLLYDLFSPEEEAKQAKLKVYIVQGNETIDSLADRYQISAQHIARVNRIGEIDSLRAGQVVYIPLAASSNKPAE</sequence>
<feature type="compositionally biased region" description="Acidic residues" evidence="1">
    <location>
        <begin position="190"/>
        <end position="199"/>
    </location>
</feature>
<feature type="region of interest" description="Disordered" evidence="1">
    <location>
        <begin position="284"/>
        <end position="307"/>
    </location>
</feature>
<dbReference type="InterPro" id="IPR014256">
    <property type="entry name" value="Spore_VI_D"/>
</dbReference>
<proteinExistence type="predicted"/>
<name>A0A2S7N300_9BACI</name>
<evidence type="ECO:0000256" key="1">
    <source>
        <dbReference type="SAM" id="MobiDB-lite"/>
    </source>
</evidence>
<dbReference type="Proteomes" id="UP000239663">
    <property type="component" value="Unassembled WGS sequence"/>
</dbReference>
<feature type="compositionally biased region" description="Basic and acidic residues" evidence="1">
    <location>
        <begin position="284"/>
        <end position="300"/>
    </location>
</feature>
<dbReference type="NCBIfam" id="TIGR02907">
    <property type="entry name" value="spore_VI_D"/>
    <property type="match status" value="1"/>
</dbReference>
<dbReference type="EMBL" id="PKOZ01000001">
    <property type="protein sequence ID" value="PQD96350.1"/>
    <property type="molecule type" value="Genomic_DNA"/>
</dbReference>
<evidence type="ECO:0000313" key="3">
    <source>
        <dbReference type="EMBL" id="PQD96350.1"/>
    </source>
</evidence>
<comment type="caution">
    <text evidence="3">The sequence shown here is derived from an EMBL/GenBank/DDBJ whole genome shotgun (WGS) entry which is preliminary data.</text>
</comment>